<dbReference type="InParanoid" id="A0A151GH70"/>
<comment type="caution">
    <text evidence="3">The sequence shown here is derived from an EMBL/GenBank/DDBJ whole genome shotgun (WGS) entry which is preliminary data.</text>
</comment>
<dbReference type="Proteomes" id="UP000076580">
    <property type="component" value="Chromosome 02"/>
</dbReference>
<reference evidence="3 4" key="1">
    <citation type="journal article" date="2016" name="Sci. Rep.">
        <title>Insights into Adaptations to a Near-Obligate Nematode Endoparasitic Lifestyle from the Finished Genome of Drechmeria coniospora.</title>
        <authorList>
            <person name="Zhang L."/>
            <person name="Zhou Z."/>
            <person name="Guo Q."/>
            <person name="Fokkens L."/>
            <person name="Miskei M."/>
            <person name="Pocsi I."/>
            <person name="Zhang W."/>
            <person name="Chen M."/>
            <person name="Wang L."/>
            <person name="Sun Y."/>
            <person name="Donzelli B.G."/>
            <person name="Gibson D.M."/>
            <person name="Nelson D.R."/>
            <person name="Luo J.G."/>
            <person name="Rep M."/>
            <person name="Liu H."/>
            <person name="Yang S."/>
            <person name="Wang J."/>
            <person name="Krasnoff S.B."/>
            <person name="Xu Y."/>
            <person name="Molnar I."/>
            <person name="Lin M."/>
        </authorList>
    </citation>
    <scope>NUCLEOTIDE SEQUENCE [LARGE SCALE GENOMIC DNA]</scope>
    <source>
        <strain evidence="3 4">ARSEF 6962</strain>
    </source>
</reference>
<keyword evidence="2" id="KW-0732">Signal</keyword>
<protein>
    <submittedName>
        <fullName evidence="3">Uncharacterized protein</fullName>
    </submittedName>
</protein>
<accession>A0A151GH70</accession>
<keyword evidence="4" id="KW-1185">Reference proteome</keyword>
<dbReference type="GeneID" id="63716024"/>
<proteinExistence type="predicted"/>
<feature type="chain" id="PRO_5007580496" evidence="2">
    <location>
        <begin position="19"/>
        <end position="264"/>
    </location>
</feature>
<feature type="compositionally biased region" description="Acidic residues" evidence="1">
    <location>
        <begin position="251"/>
        <end position="264"/>
    </location>
</feature>
<evidence type="ECO:0000256" key="1">
    <source>
        <dbReference type="SAM" id="MobiDB-lite"/>
    </source>
</evidence>
<organism evidence="3 4">
    <name type="scientific">Drechmeria coniospora</name>
    <name type="common">Nematophagous fungus</name>
    <name type="synonym">Meria coniospora</name>
    <dbReference type="NCBI Taxonomy" id="98403"/>
    <lineage>
        <taxon>Eukaryota</taxon>
        <taxon>Fungi</taxon>
        <taxon>Dikarya</taxon>
        <taxon>Ascomycota</taxon>
        <taxon>Pezizomycotina</taxon>
        <taxon>Sordariomycetes</taxon>
        <taxon>Hypocreomycetidae</taxon>
        <taxon>Hypocreales</taxon>
        <taxon>Ophiocordycipitaceae</taxon>
        <taxon>Drechmeria</taxon>
    </lineage>
</organism>
<dbReference type="AlphaFoldDB" id="A0A151GH70"/>
<feature type="region of interest" description="Disordered" evidence="1">
    <location>
        <begin position="245"/>
        <end position="264"/>
    </location>
</feature>
<dbReference type="RefSeq" id="XP_040655733.1">
    <property type="nucleotide sequence ID" value="XM_040800700.1"/>
</dbReference>
<feature type="signal peptide" evidence="2">
    <location>
        <begin position="1"/>
        <end position="18"/>
    </location>
</feature>
<evidence type="ECO:0000313" key="4">
    <source>
        <dbReference type="Proteomes" id="UP000076580"/>
    </source>
</evidence>
<feature type="region of interest" description="Disordered" evidence="1">
    <location>
        <begin position="76"/>
        <end position="97"/>
    </location>
</feature>
<gene>
    <name evidence="3" type="ORF">DCS_03381</name>
</gene>
<dbReference type="EMBL" id="LAYC01000002">
    <property type="protein sequence ID" value="KYK56381.1"/>
    <property type="molecule type" value="Genomic_DNA"/>
</dbReference>
<name>A0A151GH70_DRECN</name>
<evidence type="ECO:0000256" key="2">
    <source>
        <dbReference type="SAM" id="SignalP"/>
    </source>
</evidence>
<evidence type="ECO:0000313" key="3">
    <source>
        <dbReference type="EMBL" id="KYK56381.1"/>
    </source>
</evidence>
<sequence length="264" mass="31339">MHATTTCIVALTAGLGLAAPVDKSEGQHANEARGTYSQQKQEWDSLDWQSIWNNNQRYYHPGETYSQFMAGWNKNKKRSVDDDDEHEIEARGTYSQQKQEWDNLDWQSIWKNNQRYYHPDETYSQFMAGWNKNKKRSVDDDDDEHEIEARGTYSQQKQEWDNLDWQSIWNNNQRYYHPDETYSQFMGSWNKNKRSVDDDEHEIEARDTYSQQRQEWESLDWPSIYANNERIAPSGESYAQFMGYQKRSEAGEEAMDAGEETSDE</sequence>